<dbReference type="EMBL" id="VSWD01000011">
    <property type="protein sequence ID" value="KAK3087336.1"/>
    <property type="molecule type" value="Genomic_DNA"/>
</dbReference>
<organism evidence="6 7">
    <name type="scientific">Pinctada imbricata</name>
    <name type="common">Atlantic pearl-oyster</name>
    <name type="synonym">Pinctada martensii</name>
    <dbReference type="NCBI Taxonomy" id="66713"/>
    <lineage>
        <taxon>Eukaryota</taxon>
        <taxon>Metazoa</taxon>
        <taxon>Spiralia</taxon>
        <taxon>Lophotrochozoa</taxon>
        <taxon>Mollusca</taxon>
        <taxon>Bivalvia</taxon>
        <taxon>Autobranchia</taxon>
        <taxon>Pteriomorphia</taxon>
        <taxon>Pterioida</taxon>
        <taxon>Pterioidea</taxon>
        <taxon>Pteriidae</taxon>
        <taxon>Pinctada</taxon>
    </lineage>
</organism>
<dbReference type="GO" id="GO:0016020">
    <property type="term" value="C:membrane"/>
    <property type="evidence" value="ECO:0007669"/>
    <property type="project" value="UniProtKB-SubCell"/>
</dbReference>
<accession>A0AA88XTS1</accession>
<evidence type="ECO:0000256" key="3">
    <source>
        <dbReference type="ARBA" id="ARBA00022989"/>
    </source>
</evidence>
<evidence type="ECO:0000259" key="5">
    <source>
        <dbReference type="Pfam" id="PF23727"/>
    </source>
</evidence>
<dbReference type="SUPFAM" id="SSF69318">
    <property type="entry name" value="Integrin alpha N-terminal domain"/>
    <property type="match status" value="1"/>
</dbReference>
<dbReference type="InterPro" id="IPR015943">
    <property type="entry name" value="WD40/YVTN_repeat-like_dom_sf"/>
</dbReference>
<comment type="caution">
    <text evidence="6">The sequence shown here is derived from an EMBL/GenBank/DDBJ whole genome shotgun (WGS) entry which is preliminary data.</text>
</comment>
<dbReference type="InterPro" id="IPR055409">
    <property type="entry name" value="Beta-prop_FAM234A_B"/>
</dbReference>
<dbReference type="Gene3D" id="2.130.10.10">
    <property type="entry name" value="YVTN repeat-like/Quinoprotein amine dehydrogenase"/>
    <property type="match status" value="1"/>
</dbReference>
<evidence type="ECO:0000256" key="4">
    <source>
        <dbReference type="ARBA" id="ARBA00023136"/>
    </source>
</evidence>
<feature type="non-terminal residue" evidence="6">
    <location>
        <position position="1"/>
    </location>
</feature>
<keyword evidence="4" id="KW-0472">Membrane</keyword>
<dbReference type="Proteomes" id="UP001186944">
    <property type="component" value="Unassembled WGS sequence"/>
</dbReference>
<evidence type="ECO:0000313" key="7">
    <source>
        <dbReference type="Proteomes" id="UP001186944"/>
    </source>
</evidence>
<evidence type="ECO:0000256" key="2">
    <source>
        <dbReference type="ARBA" id="ARBA00022692"/>
    </source>
</evidence>
<gene>
    <name evidence="6" type="ORF">FSP39_004814</name>
</gene>
<dbReference type="AlphaFoldDB" id="A0AA88XTS1"/>
<dbReference type="InterPro" id="IPR045232">
    <property type="entry name" value="FAM234"/>
</dbReference>
<dbReference type="InterPro" id="IPR028994">
    <property type="entry name" value="Integrin_alpha_N"/>
</dbReference>
<keyword evidence="2" id="KW-0812">Transmembrane</keyword>
<evidence type="ECO:0000256" key="1">
    <source>
        <dbReference type="ARBA" id="ARBA00004167"/>
    </source>
</evidence>
<evidence type="ECO:0000313" key="6">
    <source>
        <dbReference type="EMBL" id="KAK3087336.1"/>
    </source>
</evidence>
<proteinExistence type="predicted"/>
<keyword evidence="7" id="KW-1185">Reference proteome</keyword>
<dbReference type="Pfam" id="PF23727">
    <property type="entry name" value="Beta-prop_FAM234A_B"/>
    <property type="match status" value="1"/>
</dbReference>
<sequence length="688" mass="76980">AVVVIVILVFCGGYLAGFLRPDAINRLVSWKTKVRHERSEPWRTKISDYGTESCVRLIDADGDGLDDVIVGLALGKGVSSMVTKATMGEFCRNNGMEEPCAGMIIALRGYDGEELWRRNVYSEIFALNCHGVDVDKDGRYECIATGRLGTIIAVDVRTGNILWEGSDNNYRRDWNIYSSATVQDMDFDGVREIIISHGGDPTVPAEIHKRKSNRIVMVSGATGVPIGRPLITPEDKETYMSPVIHERRDGSQYVLIGSGGETVGGLFLVISLPDFYRYALGYDKNYAVSNVKGNYDKFGFKAADENGLIELYRSEIKGVMVPPVLADVNKDGVRDILMSCFDGTMILFDGETLNILWKVEFGVMESYSSPSPGHFNEDDILDFMVHWSVGSWPTYNATNTIVLDGRDGTVLWNLTSNRYDVTSDLTIQSEAGDFDLFLFRVQGRNGRDPFPVGAIHGATGVQRIITKRSTDDTNHELDDETVIVPESYFRSARAISRKKFKECEMDHRVFLTEMFALGRHTMRAAPKLWEKSAEKYFYRLSESDRKLAAKVKAQYSGNKTMKQADMPWKGKRSVDGPLCVISEPDERTTGAIGDVDGDGKLDAIVNMVSVGVIRDEETNYVKMKFDVDIYKVNIEEILPDAPKINLNVTIHPRMLTKEYHAPAKWNFRSGSRQTWAGYMGTYGDSVYS</sequence>
<name>A0AA88XTS1_PINIB</name>
<keyword evidence="3" id="KW-1133">Transmembrane helix</keyword>
<dbReference type="PANTHER" id="PTHR21419">
    <property type="match status" value="1"/>
</dbReference>
<feature type="domain" description="FAM234A/B beta-propeller" evidence="5">
    <location>
        <begin position="42"/>
        <end position="417"/>
    </location>
</feature>
<comment type="subcellular location">
    <subcellularLocation>
        <location evidence="1">Membrane</location>
        <topology evidence="1">Single-pass membrane protein</topology>
    </subcellularLocation>
</comment>
<reference evidence="6" key="1">
    <citation type="submission" date="2019-08" db="EMBL/GenBank/DDBJ databases">
        <title>The improved chromosome-level genome for the pearl oyster Pinctada fucata martensii using PacBio sequencing and Hi-C.</title>
        <authorList>
            <person name="Zheng Z."/>
        </authorList>
    </citation>
    <scope>NUCLEOTIDE SEQUENCE</scope>
    <source>
        <strain evidence="6">ZZ-2019</strain>
        <tissue evidence="6">Adductor muscle</tissue>
    </source>
</reference>
<dbReference type="PANTHER" id="PTHR21419:SF30">
    <property type="entry name" value="IG-LIKE DOMAIN-CONTAINING PROTEIN"/>
    <property type="match status" value="1"/>
</dbReference>
<protein>
    <recommendedName>
        <fullName evidence="5">FAM234A/B beta-propeller domain-containing protein</fullName>
    </recommendedName>
</protein>